<dbReference type="Proteomes" id="UP000293360">
    <property type="component" value="Unassembled WGS sequence"/>
</dbReference>
<sequence length="158" mass="17350">MPSSPTTRASGKASRIAAKADKNKSNSYATMKKLSTSASTCPSVLSAKRKRDEDEDDDGRVAAKYAAASKGANLGLLWDETKQRHVAMKKDHFTGKIRPRTMIDDMWDSMSRKKLQEHAKRRRLNRPVSLKKAANRTRTAEDAGTGAGDAYEAHNSAV</sequence>
<dbReference type="EMBL" id="QJNU01000125">
    <property type="protein sequence ID" value="RYP06544.1"/>
    <property type="molecule type" value="Genomic_DNA"/>
</dbReference>
<organism evidence="2 3">
    <name type="scientific">Monosporascus ibericus</name>
    <dbReference type="NCBI Taxonomy" id="155417"/>
    <lineage>
        <taxon>Eukaryota</taxon>
        <taxon>Fungi</taxon>
        <taxon>Dikarya</taxon>
        <taxon>Ascomycota</taxon>
        <taxon>Pezizomycotina</taxon>
        <taxon>Sordariomycetes</taxon>
        <taxon>Xylariomycetidae</taxon>
        <taxon>Xylariales</taxon>
        <taxon>Xylariales incertae sedis</taxon>
        <taxon>Monosporascus</taxon>
    </lineage>
</organism>
<dbReference type="AlphaFoldDB" id="A0A4Q4TKE0"/>
<evidence type="ECO:0000313" key="2">
    <source>
        <dbReference type="EMBL" id="RYP06544.1"/>
    </source>
</evidence>
<gene>
    <name evidence="2" type="ORF">DL764_003089</name>
</gene>
<name>A0A4Q4TKE0_9PEZI</name>
<evidence type="ECO:0000256" key="1">
    <source>
        <dbReference type="SAM" id="MobiDB-lite"/>
    </source>
</evidence>
<feature type="region of interest" description="Disordered" evidence="1">
    <location>
        <begin position="1"/>
        <end position="59"/>
    </location>
</feature>
<evidence type="ECO:0000313" key="3">
    <source>
        <dbReference type="Proteomes" id="UP000293360"/>
    </source>
</evidence>
<feature type="compositionally biased region" description="Polar residues" evidence="1">
    <location>
        <begin position="25"/>
        <end position="43"/>
    </location>
</feature>
<reference evidence="2 3" key="1">
    <citation type="submission" date="2018-06" db="EMBL/GenBank/DDBJ databases">
        <title>Complete Genomes of Monosporascus.</title>
        <authorList>
            <person name="Robinson A.J."/>
            <person name="Natvig D.O."/>
        </authorList>
    </citation>
    <scope>NUCLEOTIDE SEQUENCE [LARGE SCALE GENOMIC DNA]</scope>
    <source>
        <strain evidence="2 3">CBS 110550</strain>
    </source>
</reference>
<comment type="caution">
    <text evidence="2">The sequence shown here is derived from an EMBL/GenBank/DDBJ whole genome shotgun (WGS) entry which is preliminary data.</text>
</comment>
<keyword evidence="3" id="KW-1185">Reference proteome</keyword>
<accession>A0A4Q4TKE0</accession>
<feature type="region of interest" description="Disordered" evidence="1">
    <location>
        <begin position="114"/>
        <end position="158"/>
    </location>
</feature>
<protein>
    <submittedName>
        <fullName evidence="2">Uncharacterized protein</fullName>
    </submittedName>
</protein>
<proteinExistence type="predicted"/>
<dbReference type="OrthoDB" id="4748668at2759"/>